<sequence>MSRFPQRNPITFIEVTRMTPSDIQEIKALNAKYNFSIDEGNAESWASCFTTDGAFNAAIEGETPKGTEQLRAFVPTGIATFGTMYHLTTNEIISGDGENARQKCYLQFFTKKDGAIDGYICVYDDWLKRENGAWKYSRRDVISKDRFSHLED</sequence>
<protein>
    <submittedName>
        <fullName evidence="2">SnoaL-like domain-containing protein</fullName>
    </submittedName>
</protein>
<evidence type="ECO:0000313" key="3">
    <source>
        <dbReference type="Proteomes" id="UP000198900"/>
    </source>
</evidence>
<dbReference type="Pfam" id="PF13577">
    <property type="entry name" value="SnoaL_4"/>
    <property type="match status" value="1"/>
</dbReference>
<dbReference type="Gene3D" id="3.10.450.50">
    <property type="match status" value="1"/>
</dbReference>
<reference evidence="2" key="1">
    <citation type="submission" date="2016-10" db="EMBL/GenBank/DDBJ databases">
        <authorList>
            <person name="Varghese N."/>
            <person name="Submissions S."/>
        </authorList>
    </citation>
    <scope>NUCLEOTIDE SEQUENCE [LARGE SCALE GENOMIC DNA]</scope>
    <source>
        <strain evidence="2">YR281</strain>
    </source>
</reference>
<proteinExistence type="predicted"/>
<dbReference type="EMBL" id="FNDI01000034">
    <property type="protein sequence ID" value="SDJ12470.1"/>
    <property type="molecule type" value="Genomic_DNA"/>
</dbReference>
<evidence type="ECO:0000313" key="2">
    <source>
        <dbReference type="EMBL" id="SDJ12470.1"/>
    </source>
</evidence>
<feature type="domain" description="SnoaL-like" evidence="1">
    <location>
        <begin position="21"/>
        <end position="140"/>
    </location>
</feature>
<dbReference type="Proteomes" id="UP000198900">
    <property type="component" value="Unassembled WGS sequence"/>
</dbReference>
<organism evidence="2 3">
    <name type="scientific">Paraburkholderia steynii</name>
    <dbReference type="NCBI Taxonomy" id="1245441"/>
    <lineage>
        <taxon>Bacteria</taxon>
        <taxon>Pseudomonadati</taxon>
        <taxon>Pseudomonadota</taxon>
        <taxon>Betaproteobacteria</taxon>
        <taxon>Burkholderiales</taxon>
        <taxon>Burkholderiaceae</taxon>
        <taxon>Paraburkholderia</taxon>
    </lineage>
</organism>
<name>A0A7Z7FMX9_9BURK</name>
<dbReference type="AlphaFoldDB" id="A0A7Z7FMX9"/>
<comment type="caution">
    <text evidence="2">The sequence shown here is derived from an EMBL/GenBank/DDBJ whole genome shotgun (WGS) entry which is preliminary data.</text>
</comment>
<dbReference type="InterPro" id="IPR032710">
    <property type="entry name" value="NTF2-like_dom_sf"/>
</dbReference>
<gene>
    <name evidence="2" type="ORF">SAMN04487926_13434</name>
</gene>
<evidence type="ECO:0000259" key="1">
    <source>
        <dbReference type="Pfam" id="PF13577"/>
    </source>
</evidence>
<dbReference type="SUPFAM" id="SSF54427">
    <property type="entry name" value="NTF2-like"/>
    <property type="match status" value="1"/>
</dbReference>
<dbReference type="InterPro" id="IPR037401">
    <property type="entry name" value="SnoaL-like"/>
</dbReference>
<keyword evidence="3" id="KW-1185">Reference proteome</keyword>
<accession>A0A7Z7FMX9</accession>